<evidence type="ECO:0000313" key="3">
    <source>
        <dbReference type="Proteomes" id="UP000321118"/>
    </source>
</evidence>
<proteinExistence type="predicted"/>
<dbReference type="InterPro" id="IPR000242">
    <property type="entry name" value="PTP_cat"/>
</dbReference>
<protein>
    <submittedName>
        <fullName evidence="2">Protein-tyrosine-phosphatase</fullName>
    </submittedName>
</protein>
<dbReference type="Proteomes" id="UP000321118">
    <property type="component" value="Unassembled WGS sequence"/>
</dbReference>
<name>A0A510VAS6_9CELL</name>
<dbReference type="SUPFAM" id="SSF52799">
    <property type="entry name" value="(Phosphotyrosine protein) phosphatases II"/>
    <property type="match status" value="1"/>
</dbReference>
<evidence type="ECO:0000313" key="2">
    <source>
        <dbReference type="EMBL" id="GEK23081.1"/>
    </source>
</evidence>
<dbReference type="InterPro" id="IPR029021">
    <property type="entry name" value="Prot-tyrosine_phosphatase-like"/>
</dbReference>
<dbReference type="InterPro" id="IPR000387">
    <property type="entry name" value="Tyr_Pase_dom"/>
</dbReference>
<dbReference type="RefSeq" id="WP_146930269.1">
    <property type="nucleotide sequence ID" value="NZ_BJUB01000013.1"/>
</dbReference>
<gene>
    <name evidence="2" type="ORF">CXY01_36010</name>
</gene>
<evidence type="ECO:0000259" key="1">
    <source>
        <dbReference type="PROSITE" id="PS50056"/>
    </source>
</evidence>
<dbReference type="PROSITE" id="PS50056">
    <property type="entry name" value="TYR_PHOSPHATASE_2"/>
    <property type="match status" value="1"/>
</dbReference>
<dbReference type="Gene3D" id="3.90.190.10">
    <property type="entry name" value="Protein tyrosine phosphatase superfamily"/>
    <property type="match status" value="1"/>
</dbReference>
<dbReference type="OrthoDB" id="2629679at2"/>
<accession>A0A510VAS6</accession>
<dbReference type="AlphaFoldDB" id="A0A510VAS6"/>
<dbReference type="Pfam" id="PF00102">
    <property type="entry name" value="Y_phosphatase"/>
    <property type="match status" value="1"/>
</dbReference>
<keyword evidence="3" id="KW-1185">Reference proteome</keyword>
<comment type="caution">
    <text evidence="2">The sequence shown here is derived from an EMBL/GenBank/DDBJ whole genome shotgun (WGS) entry which is preliminary data.</text>
</comment>
<reference evidence="2 3" key="1">
    <citation type="submission" date="2019-07" db="EMBL/GenBank/DDBJ databases">
        <title>Whole genome shotgun sequence of Cellulomonas xylanilytica NBRC 101102.</title>
        <authorList>
            <person name="Hosoyama A."/>
            <person name="Uohara A."/>
            <person name="Ohji S."/>
            <person name="Ichikawa N."/>
        </authorList>
    </citation>
    <scope>NUCLEOTIDE SEQUENCE [LARGE SCALE GENOMIC DNA]</scope>
    <source>
        <strain evidence="2 3">NBRC 101102</strain>
    </source>
</reference>
<organism evidence="2 3">
    <name type="scientific">Cellulomonas xylanilytica</name>
    <dbReference type="NCBI Taxonomy" id="233583"/>
    <lineage>
        <taxon>Bacteria</taxon>
        <taxon>Bacillati</taxon>
        <taxon>Actinomycetota</taxon>
        <taxon>Actinomycetes</taxon>
        <taxon>Micrococcales</taxon>
        <taxon>Cellulomonadaceae</taxon>
        <taxon>Cellulomonas</taxon>
    </lineage>
</organism>
<dbReference type="EMBL" id="BJUB01000013">
    <property type="protein sequence ID" value="GEK23081.1"/>
    <property type="molecule type" value="Genomic_DNA"/>
</dbReference>
<sequence length="145" mass="15861">MSGWSTITTGVVELPDGRRVRGRALAAGPPAGPELPDFGLYLTATPHHEEGWESRWVCWPDFRLPRSPSDALAAIADAYERSASSKVEIGCDGGTGRTGTAIALLARYAGVPERDAVRWVRANYRPQAVETPWQRRFVRSAALSR</sequence>
<feature type="domain" description="Tyrosine specific protein phosphatases" evidence="1">
    <location>
        <begin position="69"/>
        <end position="121"/>
    </location>
</feature>
<dbReference type="GO" id="GO:0004725">
    <property type="term" value="F:protein tyrosine phosphatase activity"/>
    <property type="evidence" value="ECO:0007669"/>
    <property type="project" value="InterPro"/>
</dbReference>